<evidence type="ECO:0000313" key="2">
    <source>
        <dbReference type="Proteomes" id="UP001056576"/>
    </source>
</evidence>
<accession>A0A9E7MTT6</accession>
<dbReference type="Proteomes" id="UP001056576">
    <property type="component" value="Segment"/>
</dbReference>
<protein>
    <submittedName>
        <fullName evidence="1">Uncharacterized protein</fullName>
    </submittedName>
</protein>
<evidence type="ECO:0000313" key="1">
    <source>
        <dbReference type="EMBL" id="USN15637.1"/>
    </source>
</evidence>
<gene>
    <name evidence="1" type="ORF">KIKIMORA_05190</name>
</gene>
<name>A0A9E7MTT6_9CAUD</name>
<organism evidence="1 2">
    <name type="scientific">Brevundimonas phage vB_BpoS-Kikimora</name>
    <dbReference type="NCBI Taxonomy" id="2948601"/>
    <lineage>
        <taxon>Viruses</taxon>
        <taxon>Duplodnaviria</taxon>
        <taxon>Heunggongvirae</taxon>
        <taxon>Uroviricota</taxon>
        <taxon>Caudoviricetes</taxon>
        <taxon>Jeanschmidtviridae</taxon>
        <taxon>Kikimoravirus</taxon>
        <taxon>Kikimoravirus kikimora</taxon>
    </lineage>
</organism>
<proteinExistence type="predicted"/>
<sequence>MREPFPPCEQAEASYACAVVLGLWRDRLASTCMNEVERAALDYALTLLDAEAVSS</sequence>
<reference evidence="1 2" key="1">
    <citation type="submission" date="2022-05" db="EMBL/GenBank/DDBJ databases">
        <authorList>
            <person name="Friedrich I."/>
            <person name="Poehlein A."/>
            <person name="Schneider D."/>
            <person name="Hertel R."/>
            <person name="Daniel R."/>
        </authorList>
    </citation>
    <scope>NUCLEOTIDE SEQUENCE [LARGE SCALE GENOMIC DNA]</scope>
</reference>
<dbReference type="EMBL" id="ON529857">
    <property type="protein sequence ID" value="USN15637.1"/>
    <property type="molecule type" value="Genomic_DNA"/>
</dbReference>
<keyword evidence="2" id="KW-1185">Reference proteome</keyword>